<sequence>MNARVLGIELKRSVAPWPGVVVLGGSVAILFLIDGIWWRGTAGWTAQWTPMALWTRSWLAYWWPLAAGAGAVYGLRDSRSRMTELLATTPLPAWRRAAAPAGAMALALVTGFGLVVLVGAVRVALGPTGHLTSLGWLPISLVAALALVAAAVFGMGAARALPSVLTPPALVMLLLLAELLLRQDNEGLLPSGTAPNRLALLSPAVAEPRELLLTLSGSVHLGQALWLLGLLATGLGLLSAATRRARLLAAAPVLAGAALALLILPADPRGSYVVDRAAAALVCDGPVCVTQAHRSQLAALAPRAEEALRLLHDALGDGAPASVREETALRALADDRQLAGDVLLVDFEDPLVVGASGDGLTRVLVAQGLAPNCAPRTPWEGGGLVDVPVQSIVASWALGDHRLEPLRQPDPGEYGQRAWARAQAAWQQLTALPPAEQRARIARAHAAALSCQDGLAALTGEASS</sequence>
<evidence type="ECO:0000256" key="1">
    <source>
        <dbReference type="SAM" id="Phobius"/>
    </source>
</evidence>
<dbReference type="RefSeq" id="WP_145902791.1">
    <property type="nucleotide sequence ID" value="NZ_BAAAMZ010000041.1"/>
</dbReference>
<dbReference type="OrthoDB" id="3416461at2"/>
<dbReference type="Proteomes" id="UP000317940">
    <property type="component" value="Unassembled WGS sequence"/>
</dbReference>
<gene>
    <name evidence="2" type="ORF">FHX73_11204</name>
</gene>
<feature type="transmembrane region" description="Helical" evidence="1">
    <location>
        <begin position="247"/>
        <end position="266"/>
    </location>
</feature>
<protein>
    <submittedName>
        <fullName evidence="2">Uncharacterized protein</fullName>
    </submittedName>
</protein>
<keyword evidence="1" id="KW-0812">Transmembrane</keyword>
<keyword evidence="1" id="KW-1133">Transmembrane helix</keyword>
<evidence type="ECO:0000313" key="2">
    <source>
        <dbReference type="EMBL" id="TWF96432.1"/>
    </source>
</evidence>
<feature type="transmembrane region" description="Helical" evidence="1">
    <location>
        <begin position="58"/>
        <end position="76"/>
    </location>
</feature>
<keyword evidence="1" id="KW-0472">Membrane</keyword>
<accession>A0A561UAP5</accession>
<feature type="transmembrane region" description="Helical" evidence="1">
    <location>
        <begin position="160"/>
        <end position="181"/>
    </location>
</feature>
<proteinExistence type="predicted"/>
<name>A0A561UAP5_9ACTN</name>
<evidence type="ECO:0000313" key="3">
    <source>
        <dbReference type="Proteomes" id="UP000317940"/>
    </source>
</evidence>
<feature type="transmembrane region" description="Helical" evidence="1">
    <location>
        <begin position="221"/>
        <end position="240"/>
    </location>
</feature>
<keyword evidence="3" id="KW-1185">Reference proteome</keyword>
<organism evidence="2 3">
    <name type="scientific">Kitasatospora viridis</name>
    <dbReference type="NCBI Taxonomy" id="281105"/>
    <lineage>
        <taxon>Bacteria</taxon>
        <taxon>Bacillati</taxon>
        <taxon>Actinomycetota</taxon>
        <taxon>Actinomycetes</taxon>
        <taxon>Kitasatosporales</taxon>
        <taxon>Streptomycetaceae</taxon>
        <taxon>Kitasatospora</taxon>
    </lineage>
</organism>
<dbReference type="AlphaFoldDB" id="A0A561UAP5"/>
<feature type="transmembrane region" description="Helical" evidence="1">
    <location>
        <begin position="97"/>
        <end position="121"/>
    </location>
</feature>
<feature type="transmembrane region" description="Helical" evidence="1">
    <location>
        <begin position="20"/>
        <end position="38"/>
    </location>
</feature>
<reference evidence="2 3" key="1">
    <citation type="submission" date="2019-06" db="EMBL/GenBank/DDBJ databases">
        <title>Sequencing the genomes of 1000 actinobacteria strains.</title>
        <authorList>
            <person name="Klenk H.-P."/>
        </authorList>
    </citation>
    <scope>NUCLEOTIDE SEQUENCE [LARGE SCALE GENOMIC DNA]</scope>
    <source>
        <strain evidence="2 3">DSM 44826</strain>
    </source>
</reference>
<dbReference type="EMBL" id="VIWT01000001">
    <property type="protein sequence ID" value="TWF96432.1"/>
    <property type="molecule type" value="Genomic_DNA"/>
</dbReference>
<feature type="transmembrane region" description="Helical" evidence="1">
    <location>
        <begin position="133"/>
        <end position="153"/>
    </location>
</feature>
<comment type="caution">
    <text evidence="2">The sequence shown here is derived from an EMBL/GenBank/DDBJ whole genome shotgun (WGS) entry which is preliminary data.</text>
</comment>